<evidence type="ECO:0000256" key="1">
    <source>
        <dbReference type="ARBA" id="ARBA00004635"/>
    </source>
</evidence>
<dbReference type="RefSeq" id="WP_269883899.1">
    <property type="nucleotide sequence ID" value="NZ_JAQAGZ010000017.1"/>
</dbReference>
<keyword evidence="11" id="KW-1185">Reference proteome</keyword>
<dbReference type="InterPro" id="IPR038501">
    <property type="entry name" value="Spore_GerAC_C_sf"/>
</dbReference>
<keyword evidence="5" id="KW-0472">Membrane</keyword>
<dbReference type="InterPro" id="IPR046953">
    <property type="entry name" value="Spore_GerAC-like_C"/>
</dbReference>
<evidence type="ECO:0000256" key="4">
    <source>
        <dbReference type="ARBA" id="ARBA00022729"/>
    </source>
</evidence>
<evidence type="ECO:0000256" key="6">
    <source>
        <dbReference type="ARBA" id="ARBA00023139"/>
    </source>
</evidence>
<keyword evidence="6" id="KW-0564">Palmitate</keyword>
<protein>
    <submittedName>
        <fullName evidence="10">Ger(X)C family spore germination protein</fullName>
    </submittedName>
</protein>
<dbReference type="Proteomes" id="UP001527882">
    <property type="component" value="Unassembled WGS sequence"/>
</dbReference>
<evidence type="ECO:0000259" key="8">
    <source>
        <dbReference type="Pfam" id="PF05504"/>
    </source>
</evidence>
<dbReference type="Pfam" id="PF25198">
    <property type="entry name" value="Spore_GerAC_N"/>
    <property type="match status" value="1"/>
</dbReference>
<keyword evidence="3" id="KW-0309">Germination</keyword>
<evidence type="ECO:0000313" key="10">
    <source>
        <dbReference type="EMBL" id="MCZ8515368.1"/>
    </source>
</evidence>
<dbReference type="Gene3D" id="3.30.300.210">
    <property type="entry name" value="Nutrient germinant receptor protein C, domain 3"/>
    <property type="match status" value="1"/>
</dbReference>
<gene>
    <name evidence="10" type="ORF">O9H85_23745</name>
</gene>
<evidence type="ECO:0000259" key="9">
    <source>
        <dbReference type="Pfam" id="PF25198"/>
    </source>
</evidence>
<name>A0ABT4QEX5_9BACL</name>
<comment type="caution">
    <text evidence="10">The sequence shown here is derived from an EMBL/GenBank/DDBJ whole genome shotgun (WGS) entry which is preliminary data.</text>
</comment>
<feature type="domain" description="Spore germination GerAC-like C-terminal" evidence="8">
    <location>
        <begin position="220"/>
        <end position="377"/>
    </location>
</feature>
<dbReference type="InterPro" id="IPR008844">
    <property type="entry name" value="Spore_GerAC-like"/>
</dbReference>
<comment type="similarity">
    <text evidence="2">Belongs to the GerABKC lipoprotein family.</text>
</comment>
<evidence type="ECO:0000256" key="7">
    <source>
        <dbReference type="ARBA" id="ARBA00023288"/>
    </source>
</evidence>
<organism evidence="10 11">
    <name type="scientific">Paenibacillus gyeongsangnamensis</name>
    <dbReference type="NCBI Taxonomy" id="3388067"/>
    <lineage>
        <taxon>Bacteria</taxon>
        <taxon>Bacillati</taxon>
        <taxon>Bacillota</taxon>
        <taxon>Bacilli</taxon>
        <taxon>Bacillales</taxon>
        <taxon>Paenibacillaceae</taxon>
        <taxon>Paenibacillus</taxon>
    </lineage>
</organism>
<evidence type="ECO:0000256" key="3">
    <source>
        <dbReference type="ARBA" id="ARBA00022544"/>
    </source>
</evidence>
<comment type="subcellular location">
    <subcellularLocation>
        <location evidence="1">Membrane</location>
        <topology evidence="1">Lipid-anchor</topology>
    </subcellularLocation>
</comment>
<dbReference type="EMBL" id="JAQAGZ010000017">
    <property type="protein sequence ID" value="MCZ8515368.1"/>
    <property type="molecule type" value="Genomic_DNA"/>
</dbReference>
<keyword evidence="4" id="KW-0732">Signal</keyword>
<dbReference type="Pfam" id="PF05504">
    <property type="entry name" value="Spore_GerAC"/>
    <property type="match status" value="1"/>
</dbReference>
<dbReference type="PANTHER" id="PTHR35789:SF1">
    <property type="entry name" value="SPORE GERMINATION PROTEIN B3"/>
    <property type="match status" value="1"/>
</dbReference>
<dbReference type="PANTHER" id="PTHR35789">
    <property type="entry name" value="SPORE GERMINATION PROTEIN B3"/>
    <property type="match status" value="1"/>
</dbReference>
<accession>A0ABT4QEX5</accession>
<keyword evidence="7" id="KW-0449">Lipoprotein</keyword>
<proteinExistence type="inferred from homology"/>
<dbReference type="PROSITE" id="PS51257">
    <property type="entry name" value="PROKAR_LIPOPROTEIN"/>
    <property type="match status" value="1"/>
</dbReference>
<evidence type="ECO:0000313" key="11">
    <source>
        <dbReference type="Proteomes" id="UP001527882"/>
    </source>
</evidence>
<reference evidence="10 11" key="1">
    <citation type="submission" date="2022-12" db="EMBL/GenBank/DDBJ databases">
        <title>Draft genome sequence of Paenibacillus sp. dW9.</title>
        <authorList>
            <person name="Choi E.-W."/>
            <person name="Kim D.-U."/>
        </authorList>
    </citation>
    <scope>NUCLEOTIDE SEQUENCE [LARGE SCALE GENOMIC DNA]</scope>
    <source>
        <strain evidence="11">dW9</strain>
    </source>
</reference>
<feature type="domain" description="Spore germination protein N-terminal" evidence="9">
    <location>
        <begin position="23"/>
        <end position="200"/>
    </location>
</feature>
<sequence>MRKTAVSTALACFMIVFLTGCWNSKEIQKMAYVTAIGLDYENGKYITYVQVLNFSNIARGETGEVGKNVPAWIGKGEGVTVTESFNSIYSTSQLRIFWGHVKAIVVSERFLKNSERVKEAYDMLNRYREVRYNILLYGTKEPLRDILSQKSILNLSPLDTLMDTYAQMYSQRSFILPTYGYKIIAQFNEPAVSATLPSLSIDRKSWSEDKRERPMFRIDGAYYFHAQQLTGWLSEKDLEGYRWLQTKLERSPINIPDNSSPDAAVVLIKPNVHFQYVVKHGKPYFSIHLTMMAYVDEMVRNLSKKQIEEKSAQVIKVQIIETYNKGLSIQADVLKLGEYLYRENPKLWQSLHHDGELIIEPDSLDSIDVKVTLMHTGKYKGRVD</sequence>
<dbReference type="InterPro" id="IPR057336">
    <property type="entry name" value="GerAC_N"/>
</dbReference>
<evidence type="ECO:0000256" key="2">
    <source>
        <dbReference type="ARBA" id="ARBA00007886"/>
    </source>
</evidence>
<evidence type="ECO:0000256" key="5">
    <source>
        <dbReference type="ARBA" id="ARBA00023136"/>
    </source>
</evidence>
<dbReference type="NCBIfam" id="TIGR02887">
    <property type="entry name" value="spore_ger_x_C"/>
    <property type="match status" value="1"/>
</dbReference>